<protein>
    <submittedName>
        <fullName evidence="2">Capsid protein</fullName>
    </submittedName>
</protein>
<evidence type="ECO:0000313" key="2">
    <source>
        <dbReference type="WBParaSite" id="nRc.2.0.1.t37855-RA"/>
    </source>
</evidence>
<dbReference type="Proteomes" id="UP000887565">
    <property type="component" value="Unplaced"/>
</dbReference>
<sequence length="93" mass="10955">RNGKRTIKRTTRRTKIETIRFGLGQNFHGRKPKFSKSKVENVTLTGTMLPDIIYPNSTGVELWRQHLNIPAMQPDVINRMDKNNSREPYILFW</sequence>
<keyword evidence="1" id="KW-1185">Reference proteome</keyword>
<proteinExistence type="predicted"/>
<accession>A0A915KHJ2</accession>
<dbReference type="AlphaFoldDB" id="A0A915KHJ2"/>
<reference evidence="2" key="1">
    <citation type="submission" date="2022-11" db="UniProtKB">
        <authorList>
            <consortium name="WormBaseParasite"/>
        </authorList>
    </citation>
    <scope>IDENTIFICATION</scope>
</reference>
<dbReference type="WBParaSite" id="nRc.2.0.1.t37855-RA">
    <property type="protein sequence ID" value="nRc.2.0.1.t37855-RA"/>
    <property type="gene ID" value="nRc.2.0.1.g37855"/>
</dbReference>
<evidence type="ECO:0000313" key="1">
    <source>
        <dbReference type="Proteomes" id="UP000887565"/>
    </source>
</evidence>
<name>A0A915KHJ2_ROMCU</name>
<organism evidence="1 2">
    <name type="scientific">Romanomermis culicivorax</name>
    <name type="common">Nematode worm</name>
    <dbReference type="NCBI Taxonomy" id="13658"/>
    <lineage>
        <taxon>Eukaryota</taxon>
        <taxon>Metazoa</taxon>
        <taxon>Ecdysozoa</taxon>
        <taxon>Nematoda</taxon>
        <taxon>Enoplea</taxon>
        <taxon>Dorylaimia</taxon>
        <taxon>Mermithida</taxon>
        <taxon>Mermithoidea</taxon>
        <taxon>Mermithidae</taxon>
        <taxon>Romanomermis</taxon>
    </lineage>
</organism>